<dbReference type="InterPro" id="IPR044043">
    <property type="entry name" value="VanA_C_cat"/>
</dbReference>
<dbReference type="GO" id="GO:0046872">
    <property type="term" value="F:metal ion binding"/>
    <property type="evidence" value="ECO:0007669"/>
    <property type="project" value="UniProtKB-KW"/>
</dbReference>
<evidence type="ECO:0000313" key="8">
    <source>
        <dbReference type="Proteomes" id="UP000510621"/>
    </source>
</evidence>
<dbReference type="PANTHER" id="PTHR21266:SF60">
    <property type="entry name" value="3-KETOSTEROID-9-ALPHA-MONOOXYGENASE, OXYGENASE COMPONENT"/>
    <property type="match status" value="1"/>
</dbReference>
<dbReference type="Pfam" id="PF00355">
    <property type="entry name" value="Rieske"/>
    <property type="match status" value="1"/>
</dbReference>
<protein>
    <submittedName>
        <fullName evidence="7">Aromatic ring-hydroxylating dioxygenase subunit alpha</fullName>
    </submittedName>
</protein>
<keyword evidence="4" id="KW-0408">Iron</keyword>
<evidence type="ECO:0000256" key="4">
    <source>
        <dbReference type="ARBA" id="ARBA00023004"/>
    </source>
</evidence>
<proteinExistence type="predicted"/>
<evidence type="ECO:0000313" key="7">
    <source>
        <dbReference type="EMBL" id="QLQ33238.1"/>
    </source>
</evidence>
<dbReference type="GO" id="GO:0051537">
    <property type="term" value="F:2 iron, 2 sulfur cluster binding"/>
    <property type="evidence" value="ECO:0007669"/>
    <property type="project" value="UniProtKB-KW"/>
</dbReference>
<dbReference type="InterPro" id="IPR050584">
    <property type="entry name" value="Cholesterol_7-desaturase"/>
</dbReference>
<dbReference type="PROSITE" id="PS51296">
    <property type="entry name" value="RIESKE"/>
    <property type="match status" value="1"/>
</dbReference>
<dbReference type="Pfam" id="PF19112">
    <property type="entry name" value="VanA_C"/>
    <property type="match status" value="1"/>
</dbReference>
<feature type="domain" description="Rieske" evidence="6">
    <location>
        <begin position="8"/>
        <end position="111"/>
    </location>
</feature>
<dbReference type="Proteomes" id="UP000510621">
    <property type="component" value="Chromosome"/>
</dbReference>
<keyword evidence="3" id="KW-0560">Oxidoreductase</keyword>
<dbReference type="KEGG" id="this:HZT40_18405"/>
<evidence type="ECO:0000256" key="2">
    <source>
        <dbReference type="ARBA" id="ARBA00022723"/>
    </source>
</evidence>
<name>A0A7L6AW66_9GAMM</name>
<keyword evidence="8" id="KW-1185">Reference proteome</keyword>
<dbReference type="PANTHER" id="PTHR21266">
    <property type="entry name" value="IRON-SULFUR DOMAIN CONTAINING PROTEIN"/>
    <property type="match status" value="1"/>
</dbReference>
<accession>A0A7L6AW66</accession>
<dbReference type="InterPro" id="IPR017941">
    <property type="entry name" value="Rieske_2Fe-2S"/>
</dbReference>
<dbReference type="EMBL" id="CP059265">
    <property type="protein sequence ID" value="QLQ33238.1"/>
    <property type="molecule type" value="Genomic_DNA"/>
</dbReference>
<organism evidence="7 8">
    <name type="scientific">Candidatus Thiothrix singaporensis</name>
    <dbReference type="NCBI Taxonomy" id="2799669"/>
    <lineage>
        <taxon>Bacteria</taxon>
        <taxon>Pseudomonadati</taxon>
        <taxon>Pseudomonadota</taxon>
        <taxon>Gammaproteobacteria</taxon>
        <taxon>Thiotrichales</taxon>
        <taxon>Thiotrichaceae</taxon>
        <taxon>Thiothrix</taxon>
    </lineage>
</organism>
<keyword evidence="5" id="KW-0411">Iron-sulfur</keyword>
<dbReference type="Gene3D" id="3.90.380.10">
    <property type="entry name" value="Naphthalene 1,2-dioxygenase Alpha Subunit, Chain A, domain 1"/>
    <property type="match status" value="1"/>
</dbReference>
<sequence>MIDLRTYWHPLATGAELARGKPLARTLLGEPLVLFRDASGQVAALHDRCPHRHAPLSGGRVRNGELECPYHGWRFAADGCCVAVPGMALEKTGKPLLASFPCQLAHGLVWACLVPDAGTPPPVAPAITAEVDHFFMTDTVNCTLQQAAENFLDGFHTHFVHAGWIRRDNRRQQVQVSVHHLPDGVEARYSGEGLQAGLISSLLEGDRQGSMGRFRLPGVAEIEYRGQHGLNLLVTAWLTPESAGRLHIHARVATRRGWLPGGLKRLFLRQLFGVILRQDKQILEQTSRNTGHFREAGLETPVLDSRLDLLGLPSGNCWRAQRRRLRMAGQRSAGFNERMIGLAPIFARTMRFLFRDASHDAA</sequence>
<gene>
    <name evidence="7" type="ORF">HZT40_18405</name>
</gene>
<keyword evidence="7" id="KW-0223">Dioxygenase</keyword>
<dbReference type="SUPFAM" id="SSF50022">
    <property type="entry name" value="ISP domain"/>
    <property type="match status" value="1"/>
</dbReference>
<dbReference type="SUPFAM" id="SSF55961">
    <property type="entry name" value="Bet v1-like"/>
    <property type="match status" value="1"/>
</dbReference>
<evidence type="ECO:0000256" key="3">
    <source>
        <dbReference type="ARBA" id="ARBA00023002"/>
    </source>
</evidence>
<dbReference type="CDD" id="cd03469">
    <property type="entry name" value="Rieske_RO_Alpha_N"/>
    <property type="match status" value="1"/>
</dbReference>
<keyword evidence="2" id="KW-0479">Metal-binding</keyword>
<reference evidence="7" key="1">
    <citation type="submission" date="2020-06" db="EMBL/GenBank/DDBJ databases">
        <title>Analysis procedures for assessing recovery of high quality, complete, closed genomes from Nanopore long read metagenome sequencing.</title>
        <authorList>
            <person name="Bessarab I."/>
            <person name="Arumugam K."/>
            <person name="Haryono M."/>
            <person name="Liu X."/>
            <person name="Roy S."/>
            <person name="Zuniga-Montanez R.E."/>
            <person name="Qiu G."/>
            <person name="Drautz-Moses D.I."/>
            <person name="Law Y.Y."/>
            <person name="Wuertz S."/>
            <person name="Lauro F.M."/>
            <person name="Huson D.H."/>
            <person name="Williams R.B."/>
        </authorList>
    </citation>
    <scope>NUCLEOTIDE SEQUENCE [LARGE SCALE GENOMIC DNA]</scope>
    <source>
        <strain evidence="7">SSD2</strain>
    </source>
</reference>
<dbReference type="GO" id="GO:0051213">
    <property type="term" value="F:dioxygenase activity"/>
    <property type="evidence" value="ECO:0007669"/>
    <property type="project" value="UniProtKB-KW"/>
</dbReference>
<evidence type="ECO:0000256" key="5">
    <source>
        <dbReference type="ARBA" id="ARBA00023014"/>
    </source>
</evidence>
<dbReference type="Gene3D" id="2.102.10.10">
    <property type="entry name" value="Rieske [2Fe-2S] iron-sulphur domain"/>
    <property type="match status" value="1"/>
</dbReference>
<dbReference type="InterPro" id="IPR036922">
    <property type="entry name" value="Rieske_2Fe-2S_sf"/>
</dbReference>
<evidence type="ECO:0000259" key="6">
    <source>
        <dbReference type="PROSITE" id="PS51296"/>
    </source>
</evidence>
<evidence type="ECO:0000256" key="1">
    <source>
        <dbReference type="ARBA" id="ARBA00022714"/>
    </source>
</evidence>
<keyword evidence="1" id="KW-0001">2Fe-2S</keyword>
<dbReference type="AlphaFoldDB" id="A0A7L6AW66"/>